<dbReference type="OrthoDB" id="2389872at2"/>
<evidence type="ECO:0000313" key="3">
    <source>
        <dbReference type="Proteomes" id="UP000255207"/>
    </source>
</evidence>
<dbReference type="AlphaFoldDB" id="A0A370L751"/>
<dbReference type="InterPro" id="IPR010985">
    <property type="entry name" value="Ribbon_hlx_hlx"/>
</dbReference>
<dbReference type="EMBL" id="QQTP01000004">
    <property type="protein sequence ID" value="RDJ26014.1"/>
    <property type="molecule type" value="Genomic_DNA"/>
</dbReference>
<name>A0A370L751_9HYPH</name>
<dbReference type="InterPro" id="IPR013321">
    <property type="entry name" value="Arc_rbn_hlx_hlx"/>
</dbReference>
<dbReference type="Proteomes" id="UP000255207">
    <property type="component" value="Unassembled WGS sequence"/>
</dbReference>
<proteinExistence type="predicted"/>
<dbReference type="InterPro" id="IPR053853">
    <property type="entry name" value="FitA-like_RHH"/>
</dbReference>
<dbReference type="RefSeq" id="WP_114828904.1">
    <property type="nucleotide sequence ID" value="NZ_QQTO01000022.1"/>
</dbReference>
<gene>
    <name evidence="2" type="ORF">DWE98_09155</name>
</gene>
<feature type="domain" description="Antitoxin FitA-like ribbon-helix-helix" evidence="1">
    <location>
        <begin position="2"/>
        <end position="40"/>
    </location>
</feature>
<organism evidence="2 3">
    <name type="scientific">Bosea caraganae</name>
    <dbReference type="NCBI Taxonomy" id="2763117"/>
    <lineage>
        <taxon>Bacteria</taxon>
        <taxon>Pseudomonadati</taxon>
        <taxon>Pseudomonadota</taxon>
        <taxon>Alphaproteobacteria</taxon>
        <taxon>Hyphomicrobiales</taxon>
        <taxon>Boseaceae</taxon>
        <taxon>Bosea</taxon>
    </lineage>
</organism>
<sequence>MAQVLIRNIDEETMASLKLRAEMNGRSLEQELRIILKSAAPLTPDELVATSRRLRSVFAKEDFDIGTAIRWGRDDEFEELEQAFDRS</sequence>
<reference evidence="3" key="1">
    <citation type="submission" date="2018-07" db="EMBL/GenBank/DDBJ databases">
        <authorList>
            <person name="Safronova V.I."/>
            <person name="Chirak E.R."/>
            <person name="Sazanova A.L."/>
        </authorList>
    </citation>
    <scope>NUCLEOTIDE SEQUENCE [LARGE SCALE GENOMIC DNA]</scope>
    <source>
        <strain evidence="3">RCAM04685</strain>
    </source>
</reference>
<evidence type="ECO:0000313" key="2">
    <source>
        <dbReference type="EMBL" id="RDJ26014.1"/>
    </source>
</evidence>
<evidence type="ECO:0000259" key="1">
    <source>
        <dbReference type="Pfam" id="PF22513"/>
    </source>
</evidence>
<keyword evidence="3" id="KW-1185">Reference proteome</keyword>
<dbReference type="GO" id="GO:0006355">
    <property type="term" value="P:regulation of DNA-templated transcription"/>
    <property type="evidence" value="ECO:0007669"/>
    <property type="project" value="InterPro"/>
</dbReference>
<dbReference type="Pfam" id="PF22513">
    <property type="entry name" value="FitA-like_RHH"/>
    <property type="match status" value="1"/>
</dbReference>
<accession>A0A370L751</accession>
<dbReference type="SUPFAM" id="SSF47598">
    <property type="entry name" value="Ribbon-helix-helix"/>
    <property type="match status" value="1"/>
</dbReference>
<protein>
    <recommendedName>
        <fullName evidence="1">Antitoxin FitA-like ribbon-helix-helix domain-containing protein</fullName>
    </recommendedName>
</protein>
<dbReference type="Gene3D" id="1.10.1220.10">
    <property type="entry name" value="Met repressor-like"/>
    <property type="match status" value="1"/>
</dbReference>
<comment type="caution">
    <text evidence="2">The sequence shown here is derived from an EMBL/GenBank/DDBJ whole genome shotgun (WGS) entry which is preliminary data.</text>
</comment>